<dbReference type="Proteomes" id="UP000694871">
    <property type="component" value="Unplaced"/>
</dbReference>
<comment type="similarity">
    <text evidence="1 2">Belongs to the AB hydrolase superfamily. Lipase family.</text>
</comment>
<evidence type="ECO:0000256" key="3">
    <source>
        <dbReference type="SAM" id="SignalP"/>
    </source>
</evidence>
<dbReference type="Gene3D" id="3.40.50.1820">
    <property type="entry name" value="alpha/beta hydrolase"/>
    <property type="match status" value="1"/>
</dbReference>
<dbReference type="InterPro" id="IPR029058">
    <property type="entry name" value="AB_hydrolase_fold"/>
</dbReference>
<proteinExistence type="inferred from homology"/>
<dbReference type="InterPro" id="IPR006693">
    <property type="entry name" value="AB_hydrolase_lipase"/>
</dbReference>
<keyword evidence="2" id="KW-0442">Lipid degradation</keyword>
<dbReference type="SUPFAM" id="SSF53474">
    <property type="entry name" value="alpha/beta-Hydrolases"/>
    <property type="match status" value="1"/>
</dbReference>
<dbReference type="RefSeq" id="XP_015280108.1">
    <property type="nucleotide sequence ID" value="XM_015424622.1"/>
</dbReference>
<accession>A0ABM1L2C1</accession>
<evidence type="ECO:0000259" key="4">
    <source>
        <dbReference type="Pfam" id="PF04083"/>
    </source>
</evidence>
<organism evidence="5 6">
    <name type="scientific">Gekko japonicus</name>
    <name type="common">Schlegel's Japanese gecko</name>
    <dbReference type="NCBI Taxonomy" id="146911"/>
    <lineage>
        <taxon>Eukaryota</taxon>
        <taxon>Metazoa</taxon>
        <taxon>Chordata</taxon>
        <taxon>Craniata</taxon>
        <taxon>Vertebrata</taxon>
        <taxon>Euteleostomi</taxon>
        <taxon>Lepidosauria</taxon>
        <taxon>Squamata</taxon>
        <taxon>Bifurcata</taxon>
        <taxon>Gekkota</taxon>
        <taxon>Gekkonidae</taxon>
        <taxon>Gekkoninae</taxon>
        <taxon>Gekko</taxon>
    </lineage>
</organism>
<protein>
    <recommendedName>
        <fullName evidence="2">Lipase</fullName>
    </recommendedName>
</protein>
<dbReference type="PIRSF" id="PIRSF000862">
    <property type="entry name" value="Steryl_ester_lip"/>
    <property type="match status" value="1"/>
</dbReference>
<sequence length="403" mass="46402">MAWMVHIHGSRIWLAVAVINLIQQSTHSELSGRHLNPETFMTIPEIIQFWGYPSEQYEVQTDDGYFLQLNRIPYGLHSPGKKGHNPAVLLVSGVVTDSKCWILNPPNNSIGFALADAGYDVWMINCRGTTWSRRHQNLSIEQEEFWDFSFHEMGIYDIPAAMKFILMKTKQETLYYIGHSQGASLGLIAFSLLPEFAQKVKLLMLFAPTYTMAGTWNPSMLILFLPDAFKRSIWGRKEFCPLPRKMKILNAELCSYAIIDKICAEIFAMGFGDNKKNLNLSRIDVYAGMFPDYTSVKTIVHWGQVAKSREFKYFDYDSENKAVYNMTTPPFYKVEDVTVPTAVWSAGKDIITDLKDIELLLPQLTHLIFYKNNPSWQHTDFVTGLDAPEYLYPDMFRLMEQYK</sequence>
<evidence type="ECO:0000313" key="5">
    <source>
        <dbReference type="Proteomes" id="UP000694871"/>
    </source>
</evidence>
<evidence type="ECO:0000256" key="2">
    <source>
        <dbReference type="PIRNR" id="PIRNR000862"/>
    </source>
</evidence>
<reference evidence="6" key="1">
    <citation type="submission" date="2025-08" db="UniProtKB">
        <authorList>
            <consortium name="RefSeq"/>
        </authorList>
    </citation>
    <scope>IDENTIFICATION</scope>
</reference>
<keyword evidence="5" id="KW-1185">Reference proteome</keyword>
<dbReference type="Pfam" id="PF04083">
    <property type="entry name" value="Abhydro_lipase"/>
    <property type="match status" value="1"/>
</dbReference>
<feature type="signal peptide" evidence="3">
    <location>
        <begin position="1"/>
        <end position="28"/>
    </location>
</feature>
<dbReference type="PANTHER" id="PTHR11005">
    <property type="entry name" value="LYSOSOMAL ACID LIPASE-RELATED"/>
    <property type="match status" value="1"/>
</dbReference>
<dbReference type="InterPro" id="IPR025483">
    <property type="entry name" value="Lipase_euk"/>
</dbReference>
<keyword evidence="3" id="KW-0732">Signal</keyword>
<name>A0ABM1L2C1_GEKJA</name>
<keyword evidence="2" id="KW-0378">Hydrolase</keyword>
<feature type="domain" description="Partial AB-hydrolase lipase" evidence="4">
    <location>
        <begin position="43"/>
        <end position="104"/>
    </location>
</feature>
<gene>
    <name evidence="6" type="primary">LOC107121657</name>
</gene>
<dbReference type="GeneID" id="107121657"/>
<keyword evidence="2" id="KW-0443">Lipid metabolism</keyword>
<feature type="chain" id="PRO_5047321258" description="Lipase" evidence="3">
    <location>
        <begin position="29"/>
        <end position="403"/>
    </location>
</feature>
<evidence type="ECO:0000313" key="6">
    <source>
        <dbReference type="RefSeq" id="XP_015280108.1"/>
    </source>
</evidence>
<evidence type="ECO:0000256" key="1">
    <source>
        <dbReference type="ARBA" id="ARBA00010701"/>
    </source>
</evidence>